<comment type="catalytic activity">
    <reaction evidence="12 15">
        <text>Couples ATP hydrolysis with the unwinding of duplex DNA by translocating in the 3'-5' direction.</text>
        <dbReference type="EC" id="5.6.2.4"/>
    </reaction>
</comment>
<evidence type="ECO:0000256" key="15">
    <source>
        <dbReference type="RuleBase" id="RU363016"/>
    </source>
</evidence>
<evidence type="ECO:0000256" key="12">
    <source>
        <dbReference type="ARBA" id="ARBA00034617"/>
    </source>
</evidence>
<evidence type="ECO:0000256" key="9">
    <source>
        <dbReference type="ARBA" id="ARBA00023172"/>
    </source>
</evidence>
<keyword evidence="5 15" id="KW-0378">Hydrolase</keyword>
<name>A0A2M7ALP9_UNCKA</name>
<dbReference type="PROSITE" id="PS51194">
    <property type="entry name" value="HELICASE_CTER"/>
    <property type="match status" value="1"/>
</dbReference>
<keyword evidence="11" id="KW-0413">Isomerase</keyword>
<dbReference type="CDD" id="cd17992">
    <property type="entry name" value="DEXHc_RecG"/>
    <property type="match status" value="1"/>
</dbReference>
<gene>
    <name evidence="18" type="ORF">COS81_04385</name>
</gene>
<keyword evidence="3 15" id="KW-0547">Nucleotide-binding</keyword>
<dbReference type="GO" id="GO:0003677">
    <property type="term" value="F:DNA binding"/>
    <property type="evidence" value="ECO:0007669"/>
    <property type="project" value="UniProtKB-KW"/>
</dbReference>
<dbReference type="InterPro" id="IPR011545">
    <property type="entry name" value="DEAD/DEAH_box_helicase_dom"/>
</dbReference>
<evidence type="ECO:0000256" key="5">
    <source>
        <dbReference type="ARBA" id="ARBA00022801"/>
    </source>
</evidence>
<keyword evidence="9 15" id="KW-0233">DNA recombination</keyword>
<protein>
    <recommendedName>
        <fullName evidence="2 15">ATP-dependent DNA helicase RecG</fullName>
        <ecNumber evidence="13 15">5.6.2.4</ecNumber>
    </recommendedName>
</protein>
<comment type="function">
    <text evidence="15">Plays a critical role in recombination and DNA repair. Helps process Holliday junction intermediates to mature products by catalyzing branch migration. Has replication fork regression activity, unwinds stalled or blocked replication forks to make a HJ that can be resolved. Has a DNA unwinding activity characteristic of a DNA helicase with 3'-5' polarity.</text>
</comment>
<dbReference type="NCBIfam" id="NF008165">
    <property type="entry name" value="PRK10917.1-3"/>
    <property type="match status" value="1"/>
</dbReference>
<dbReference type="InterPro" id="IPR014001">
    <property type="entry name" value="Helicase_ATP-bd"/>
</dbReference>
<dbReference type="SUPFAM" id="SSF50249">
    <property type="entry name" value="Nucleic acid-binding proteins"/>
    <property type="match status" value="1"/>
</dbReference>
<dbReference type="Proteomes" id="UP000229916">
    <property type="component" value="Unassembled WGS sequence"/>
</dbReference>
<dbReference type="GO" id="GO:0043138">
    <property type="term" value="F:3'-5' DNA helicase activity"/>
    <property type="evidence" value="ECO:0007669"/>
    <property type="project" value="UniProtKB-EC"/>
</dbReference>
<evidence type="ECO:0000256" key="6">
    <source>
        <dbReference type="ARBA" id="ARBA00022806"/>
    </source>
</evidence>
<dbReference type="GO" id="GO:0006281">
    <property type="term" value="P:DNA repair"/>
    <property type="evidence" value="ECO:0007669"/>
    <property type="project" value="UniProtKB-UniRule"/>
</dbReference>
<dbReference type="SMART" id="SM00490">
    <property type="entry name" value="HELICc"/>
    <property type="match status" value="1"/>
</dbReference>
<dbReference type="InterPro" id="IPR001650">
    <property type="entry name" value="Helicase_C-like"/>
</dbReference>
<dbReference type="InterPro" id="IPR027417">
    <property type="entry name" value="P-loop_NTPase"/>
</dbReference>
<dbReference type="GO" id="GO:0005524">
    <property type="term" value="F:ATP binding"/>
    <property type="evidence" value="ECO:0007669"/>
    <property type="project" value="UniProtKB-KW"/>
</dbReference>
<keyword evidence="6 15" id="KW-0347">Helicase</keyword>
<dbReference type="NCBIfam" id="NF008168">
    <property type="entry name" value="PRK10917.2-2"/>
    <property type="match status" value="1"/>
</dbReference>
<dbReference type="Gene3D" id="3.40.50.300">
    <property type="entry name" value="P-loop containing nucleotide triphosphate hydrolases"/>
    <property type="match status" value="2"/>
</dbReference>
<feature type="domain" description="Helicase ATP-binding" evidence="16">
    <location>
        <begin position="274"/>
        <end position="426"/>
    </location>
</feature>
<dbReference type="SUPFAM" id="SSF52540">
    <property type="entry name" value="P-loop containing nucleoside triphosphate hydrolases"/>
    <property type="match status" value="2"/>
</dbReference>
<evidence type="ECO:0000256" key="3">
    <source>
        <dbReference type="ARBA" id="ARBA00022741"/>
    </source>
</evidence>
<dbReference type="EMBL" id="PEWD01000082">
    <property type="protein sequence ID" value="PIU68326.1"/>
    <property type="molecule type" value="Genomic_DNA"/>
</dbReference>
<dbReference type="AlphaFoldDB" id="A0A2M7ALP9"/>
<dbReference type="PANTHER" id="PTHR47964">
    <property type="entry name" value="ATP-DEPENDENT DNA HELICASE HOMOLOG RECG, CHLOROPLASTIC"/>
    <property type="match status" value="1"/>
</dbReference>
<feature type="domain" description="Helicase C-terminal" evidence="17">
    <location>
        <begin position="445"/>
        <end position="609"/>
    </location>
</feature>
<dbReference type="Pfam" id="PF17191">
    <property type="entry name" value="RecG_wedge"/>
    <property type="match status" value="1"/>
</dbReference>
<evidence type="ECO:0000256" key="10">
    <source>
        <dbReference type="ARBA" id="ARBA00023204"/>
    </source>
</evidence>
<sequence length="676" mass="76400">MDLKTPVAKLNFIGTAYEKRLKKLEIKTIYDLIYHFPFRYEDYSQFTLIAQSTLDQPVCLQGEILAIQNIYTKNRKHLTKAVVADSSGQIEVVWFNQPFLSKTLKAGYRVNLAGKTELFNHQKVLLSPEYEILKDKETIHTGRIVPIYPETYGISSKWLRSRIAPLLKSAILQIEDFLPQDILQKYELLALEKALCQIHFPENLTLAKKARERLAFDELFLLQLANLKRRLEWQSFKLKTPFLINQDDVLQFISSLPFNLTQAQKRCIKEILGDLEKPTPMNRLLEGDVGSGKTVVAACAVFIAFKNGFQSAFMAPTEILAEQHFNNLNQILGLLGMKIVLLTGSKKPKNKDPFDLVVGTHALISKKSSFENLSLVVIDEQHRFGVEQRALLSEKGNTPHVLTMTATPIPRTLALTLYGDLDLSVLDEMPEGRLKVKTFVVPPQKRAAAYVWIEKQIRESNFKQQAFVICPFIEESESMQTVKAATVEFEKLQKTIFPGLLLGLLHGKLKSKEKNATLERFRQQKNHILVATPVVEVGIDVPSATIIVVEGADRFGLAQLHQLRGRVGRGKIQSYCFLFSESRSYHTIKRLKAMETENSGIKLAEIDLRLRGPGEIFGAKQHGIPSLKVAALNDLELIHKTKLAASEIFQKDPLLVQNPGISDKLNTTIVQIQQPN</sequence>
<keyword evidence="8" id="KW-0238">DNA-binding</keyword>
<accession>A0A2M7ALP9</accession>
<dbReference type="PANTHER" id="PTHR47964:SF1">
    <property type="entry name" value="ATP-DEPENDENT DNA HELICASE HOMOLOG RECG, CHLOROPLASTIC"/>
    <property type="match status" value="1"/>
</dbReference>
<dbReference type="InterPro" id="IPR004609">
    <property type="entry name" value="ATP-dep_DNA_helicase_RecG"/>
</dbReference>
<keyword evidence="10 15" id="KW-0234">DNA repair</keyword>
<evidence type="ECO:0000259" key="16">
    <source>
        <dbReference type="PROSITE" id="PS51192"/>
    </source>
</evidence>
<evidence type="ECO:0000313" key="19">
    <source>
        <dbReference type="Proteomes" id="UP000229916"/>
    </source>
</evidence>
<dbReference type="Pfam" id="PF00270">
    <property type="entry name" value="DEAD"/>
    <property type="match status" value="1"/>
</dbReference>
<evidence type="ECO:0000256" key="4">
    <source>
        <dbReference type="ARBA" id="ARBA00022763"/>
    </source>
</evidence>
<comment type="catalytic activity">
    <reaction evidence="14 15">
        <text>ATP + H2O = ADP + phosphate + H(+)</text>
        <dbReference type="Rhea" id="RHEA:13065"/>
        <dbReference type="ChEBI" id="CHEBI:15377"/>
        <dbReference type="ChEBI" id="CHEBI:15378"/>
        <dbReference type="ChEBI" id="CHEBI:30616"/>
        <dbReference type="ChEBI" id="CHEBI:43474"/>
        <dbReference type="ChEBI" id="CHEBI:456216"/>
        <dbReference type="EC" id="5.6.2.4"/>
    </reaction>
</comment>
<evidence type="ECO:0000256" key="1">
    <source>
        <dbReference type="ARBA" id="ARBA00007504"/>
    </source>
</evidence>
<dbReference type="Pfam" id="PF00271">
    <property type="entry name" value="Helicase_C"/>
    <property type="match status" value="1"/>
</dbReference>
<evidence type="ECO:0000256" key="7">
    <source>
        <dbReference type="ARBA" id="ARBA00022840"/>
    </source>
</evidence>
<dbReference type="SMART" id="SM00487">
    <property type="entry name" value="DEXDc"/>
    <property type="match status" value="1"/>
</dbReference>
<dbReference type="InterPro" id="IPR047112">
    <property type="entry name" value="RecG/Mfd"/>
</dbReference>
<dbReference type="InterPro" id="IPR033454">
    <property type="entry name" value="RecG_wedge"/>
</dbReference>
<comment type="similarity">
    <text evidence="1 15">Belongs to the helicase family. RecG subfamily.</text>
</comment>
<proteinExistence type="inferred from homology"/>
<evidence type="ECO:0000256" key="8">
    <source>
        <dbReference type="ARBA" id="ARBA00023125"/>
    </source>
</evidence>
<evidence type="ECO:0000256" key="13">
    <source>
        <dbReference type="ARBA" id="ARBA00034808"/>
    </source>
</evidence>
<keyword evidence="7 15" id="KW-0067">ATP-binding</keyword>
<dbReference type="PROSITE" id="PS51192">
    <property type="entry name" value="HELICASE_ATP_BIND_1"/>
    <property type="match status" value="1"/>
</dbReference>
<dbReference type="GO" id="GO:0006310">
    <property type="term" value="P:DNA recombination"/>
    <property type="evidence" value="ECO:0007669"/>
    <property type="project" value="UniProtKB-UniRule"/>
</dbReference>
<organism evidence="18 19">
    <name type="scientific">candidate division WWE3 bacterium CG06_land_8_20_14_3_00_42_16</name>
    <dbReference type="NCBI Taxonomy" id="1975083"/>
    <lineage>
        <taxon>Bacteria</taxon>
        <taxon>Katanobacteria</taxon>
    </lineage>
</organism>
<dbReference type="Gene3D" id="2.40.50.140">
    <property type="entry name" value="Nucleic acid-binding proteins"/>
    <property type="match status" value="1"/>
</dbReference>
<evidence type="ECO:0000256" key="14">
    <source>
        <dbReference type="ARBA" id="ARBA00048988"/>
    </source>
</evidence>
<evidence type="ECO:0000256" key="11">
    <source>
        <dbReference type="ARBA" id="ARBA00023235"/>
    </source>
</evidence>
<dbReference type="EC" id="5.6.2.4" evidence="13 15"/>
<dbReference type="GO" id="GO:0016887">
    <property type="term" value="F:ATP hydrolysis activity"/>
    <property type="evidence" value="ECO:0007669"/>
    <property type="project" value="RHEA"/>
</dbReference>
<keyword evidence="4 15" id="KW-0227">DNA damage</keyword>
<dbReference type="CDD" id="cd04488">
    <property type="entry name" value="RecG_wedge_OBF"/>
    <property type="match status" value="1"/>
</dbReference>
<reference evidence="19" key="1">
    <citation type="submission" date="2017-09" db="EMBL/GenBank/DDBJ databases">
        <title>Depth-based differentiation of microbial function through sediment-hosted aquifers and enrichment of novel symbionts in the deep terrestrial subsurface.</title>
        <authorList>
            <person name="Probst A.J."/>
            <person name="Ladd B."/>
            <person name="Jarett J.K."/>
            <person name="Geller-Mcgrath D.E."/>
            <person name="Sieber C.M.K."/>
            <person name="Emerson J.B."/>
            <person name="Anantharaman K."/>
            <person name="Thomas B.C."/>
            <person name="Malmstrom R."/>
            <person name="Stieglmeier M."/>
            <person name="Klingl A."/>
            <person name="Woyke T."/>
            <person name="Ryan C.M."/>
            <person name="Banfield J.F."/>
        </authorList>
    </citation>
    <scope>NUCLEOTIDE SEQUENCE [LARGE SCALE GENOMIC DNA]</scope>
</reference>
<evidence type="ECO:0000259" key="17">
    <source>
        <dbReference type="PROSITE" id="PS51194"/>
    </source>
</evidence>
<evidence type="ECO:0000313" key="18">
    <source>
        <dbReference type="EMBL" id="PIU68326.1"/>
    </source>
</evidence>
<comment type="caution">
    <text evidence="18">The sequence shown here is derived from an EMBL/GenBank/DDBJ whole genome shotgun (WGS) entry which is preliminary data.</text>
</comment>
<evidence type="ECO:0000256" key="2">
    <source>
        <dbReference type="ARBA" id="ARBA00017846"/>
    </source>
</evidence>
<dbReference type="InterPro" id="IPR012340">
    <property type="entry name" value="NA-bd_OB-fold"/>
</dbReference>
<dbReference type="NCBIfam" id="TIGR00643">
    <property type="entry name" value="recG"/>
    <property type="match status" value="1"/>
</dbReference>